<evidence type="ECO:0000313" key="1">
    <source>
        <dbReference type="EMBL" id="MEQ4486121.1"/>
    </source>
</evidence>
<name>A0ABV1L1K4_9BACL</name>
<reference evidence="1 2" key="1">
    <citation type="journal article" date="2023" name="Genome Announc.">
        <title>Pan-Genome Analyses of the Genus Cohnella and Proposal of the Novel Species Cohnella silvisoli sp. nov., Isolated from Forest Soil.</title>
        <authorList>
            <person name="Wang C."/>
            <person name="Mao L."/>
            <person name="Bao G."/>
            <person name="Zhu H."/>
        </authorList>
    </citation>
    <scope>NUCLEOTIDE SEQUENCE [LARGE SCALE GENOMIC DNA]</scope>
    <source>
        <strain evidence="1 2">NL03-T5-1</strain>
    </source>
</reference>
<dbReference type="PANTHER" id="PTHR36439">
    <property type="entry name" value="BLL4334 PROTEIN"/>
    <property type="match status" value="1"/>
</dbReference>
<dbReference type="Proteomes" id="UP001493487">
    <property type="component" value="Unassembled WGS sequence"/>
</dbReference>
<dbReference type="SUPFAM" id="SSF160379">
    <property type="entry name" value="SP0830-like"/>
    <property type="match status" value="1"/>
</dbReference>
<sequence length="180" mass="20744">MTTYIALLRGINVSGQKMIKMDHLKGVFESMKLHHVRTYIQSRNVLFESPEGDAQLLTKRIEQHIESAYSFQVTVILRTLKELEEIIRQCPYKPEQLLETDSLYVSFLSELPSSEAIDKCMALQNDIDEFAIADKEVYILIHKKYGETKFSNNFLEKKLKVTATTRNWATVNKLVSLGRG</sequence>
<proteinExistence type="predicted"/>
<evidence type="ECO:0000313" key="2">
    <source>
        <dbReference type="Proteomes" id="UP001493487"/>
    </source>
</evidence>
<dbReference type="RefSeq" id="WP_232189228.1">
    <property type="nucleotide sequence ID" value="NZ_JAIOAP010000018.1"/>
</dbReference>
<dbReference type="Gene3D" id="3.30.70.1280">
    <property type="entry name" value="SP0830-like domains"/>
    <property type="match status" value="1"/>
</dbReference>
<dbReference type="InterPro" id="IPR012545">
    <property type="entry name" value="DUF1697"/>
</dbReference>
<dbReference type="EMBL" id="JASKHM010000019">
    <property type="protein sequence ID" value="MEQ4486121.1"/>
    <property type="molecule type" value="Genomic_DNA"/>
</dbReference>
<comment type="caution">
    <text evidence="1">The sequence shown here is derived from an EMBL/GenBank/DDBJ whole genome shotgun (WGS) entry which is preliminary data.</text>
</comment>
<organism evidence="1 2">
    <name type="scientific">Cohnella silvisoli</name>
    <dbReference type="NCBI Taxonomy" id="2873699"/>
    <lineage>
        <taxon>Bacteria</taxon>
        <taxon>Bacillati</taxon>
        <taxon>Bacillota</taxon>
        <taxon>Bacilli</taxon>
        <taxon>Bacillales</taxon>
        <taxon>Paenibacillaceae</taxon>
        <taxon>Cohnella</taxon>
    </lineage>
</organism>
<dbReference type="Pfam" id="PF08002">
    <property type="entry name" value="DUF1697"/>
    <property type="match status" value="1"/>
</dbReference>
<keyword evidence="2" id="KW-1185">Reference proteome</keyword>
<gene>
    <name evidence="1" type="ORF">QJS35_27445</name>
</gene>
<dbReference type="PANTHER" id="PTHR36439:SF1">
    <property type="entry name" value="DUF1697 DOMAIN-CONTAINING PROTEIN"/>
    <property type="match status" value="1"/>
</dbReference>
<accession>A0ABV1L1K4</accession>
<dbReference type="PIRSF" id="PIRSF008502">
    <property type="entry name" value="UCP008502"/>
    <property type="match status" value="1"/>
</dbReference>
<protein>
    <submittedName>
        <fullName evidence="1">DUF1697 domain-containing protein</fullName>
    </submittedName>
</protein>